<reference evidence="3 4" key="1">
    <citation type="submission" date="2024-02" db="EMBL/GenBank/DDBJ databases">
        <title>Genome analysis and characterization of Microbaculum marinisediminis sp. nov., isolated from marine sediment.</title>
        <authorList>
            <person name="Du Z.-J."/>
            <person name="Ye Y.-Q."/>
            <person name="Zhang Z.-R."/>
            <person name="Yuan S.-M."/>
            <person name="Zhang X.-Y."/>
        </authorList>
    </citation>
    <scope>NUCLEOTIDE SEQUENCE [LARGE SCALE GENOMIC DNA]</scope>
    <source>
        <strain evidence="3 4">SDUM1044001</strain>
    </source>
</reference>
<dbReference type="InterPro" id="IPR001279">
    <property type="entry name" value="Metallo-B-lactamas"/>
</dbReference>
<dbReference type="SUPFAM" id="SSF56281">
    <property type="entry name" value="Metallo-hydrolase/oxidoreductase"/>
    <property type="match status" value="1"/>
</dbReference>
<dbReference type="Pfam" id="PF00581">
    <property type="entry name" value="Rhodanese"/>
    <property type="match status" value="2"/>
</dbReference>
<evidence type="ECO:0000313" key="3">
    <source>
        <dbReference type="EMBL" id="MEJ8570691.1"/>
    </source>
</evidence>
<dbReference type="SMART" id="SM00849">
    <property type="entry name" value="Lactamase_B"/>
    <property type="match status" value="1"/>
</dbReference>
<dbReference type="InterPro" id="IPR036873">
    <property type="entry name" value="Rhodanese-like_dom_sf"/>
</dbReference>
<dbReference type="InterPro" id="IPR044528">
    <property type="entry name" value="POD-like_MBL-fold"/>
</dbReference>
<protein>
    <submittedName>
        <fullName evidence="3">Rhodanese-like domain-containing protein</fullName>
    </submittedName>
</protein>
<dbReference type="Gene3D" id="3.60.15.10">
    <property type="entry name" value="Ribonuclease Z/Hydroxyacylglutathione hydrolase-like"/>
    <property type="match status" value="1"/>
</dbReference>
<gene>
    <name evidence="3" type="ORF">V3328_04360</name>
</gene>
<dbReference type="Gene3D" id="3.40.250.10">
    <property type="entry name" value="Rhodanese-like domain"/>
    <property type="match status" value="2"/>
</dbReference>
<organism evidence="3 4">
    <name type="scientific">Microbaculum marinum</name>
    <dbReference type="NCBI Taxonomy" id="1764581"/>
    <lineage>
        <taxon>Bacteria</taxon>
        <taxon>Pseudomonadati</taxon>
        <taxon>Pseudomonadota</taxon>
        <taxon>Alphaproteobacteria</taxon>
        <taxon>Hyphomicrobiales</taxon>
        <taxon>Tepidamorphaceae</taxon>
        <taxon>Microbaculum</taxon>
    </lineage>
</organism>
<accession>A0AAW9RLL0</accession>
<dbReference type="PROSITE" id="PS50206">
    <property type="entry name" value="RHODANESE_3"/>
    <property type="match status" value="2"/>
</dbReference>
<dbReference type="SUPFAM" id="SSF52821">
    <property type="entry name" value="Rhodanese/Cell cycle control phosphatase"/>
    <property type="match status" value="2"/>
</dbReference>
<dbReference type="PANTHER" id="PTHR43084">
    <property type="entry name" value="PERSULFIDE DIOXYGENASE ETHE1"/>
    <property type="match status" value="1"/>
</dbReference>
<comment type="caution">
    <text evidence="3">The sequence shown here is derived from an EMBL/GenBank/DDBJ whole genome shotgun (WGS) entry which is preliminary data.</text>
</comment>
<dbReference type="FunFam" id="3.60.15.10:FF:000030">
    <property type="entry name" value="Metallo-beta-lactamase family protein"/>
    <property type="match status" value="1"/>
</dbReference>
<dbReference type="InterPro" id="IPR051682">
    <property type="entry name" value="Mito_Persulfide_Diox"/>
</dbReference>
<dbReference type="Pfam" id="PF00753">
    <property type="entry name" value="Lactamase_B"/>
    <property type="match status" value="1"/>
</dbReference>
<dbReference type="InterPro" id="IPR001763">
    <property type="entry name" value="Rhodanese-like_dom"/>
</dbReference>
<evidence type="ECO:0000256" key="1">
    <source>
        <dbReference type="ARBA" id="ARBA00022723"/>
    </source>
</evidence>
<dbReference type="GO" id="GO:0006749">
    <property type="term" value="P:glutathione metabolic process"/>
    <property type="evidence" value="ECO:0007669"/>
    <property type="project" value="InterPro"/>
</dbReference>
<feature type="domain" description="Rhodanese" evidence="2">
    <location>
        <begin position="373"/>
        <end position="461"/>
    </location>
</feature>
<dbReference type="PANTHER" id="PTHR43084:SF1">
    <property type="entry name" value="PERSULFIDE DIOXYGENASE ETHE1, MITOCHONDRIAL"/>
    <property type="match status" value="1"/>
</dbReference>
<dbReference type="GO" id="GO:0050313">
    <property type="term" value="F:sulfur dioxygenase activity"/>
    <property type="evidence" value="ECO:0007669"/>
    <property type="project" value="InterPro"/>
</dbReference>
<sequence length="465" mass="50632">MTLRFEQILADGVAQCSYLVGDDGSGSAAVVDPTPDTDAYLRLAERYGLAITHIFETHIHADFLSGARELMSRLGGAPRLCVSVEAGAHYGFDHQPVRDGDRFSLGGMHMVARHTPGHTPEHLAFLLYEGRADQPWGVLTGDSFFVDSVGRPDLLGDEKADELTDALFRTVQDFYMNLPDGVIIYPCHGAGSACGPNIGDRMSSTIGYERTHNKYAAISDPDEFRSALKENAPPVPTHYPRLKKVNAAGPQVQGNLPRAPGMTPDAFADAVGSDGMQLLDVRDMLAFGGGHIAGALNIGARPELSVWAGWLLDPERPICLVLEDDGQLNDILRLLWRTGFTRFGGYLAGGMSAWHEAGLELRHITQLSVHELREKGVLPLDVRKDEEWQQGHVPGAVHIFIGELRDRMQELDRTAPIATYCASGFRASMASSILAANGFESVHNVPGSWKAWQNAGFEAKTPPEE</sequence>
<dbReference type="InterPro" id="IPR036866">
    <property type="entry name" value="RibonucZ/Hydroxyglut_hydro"/>
</dbReference>
<proteinExistence type="predicted"/>
<dbReference type="SMART" id="SM00450">
    <property type="entry name" value="RHOD"/>
    <property type="match status" value="2"/>
</dbReference>
<dbReference type="GO" id="GO:0046872">
    <property type="term" value="F:metal ion binding"/>
    <property type="evidence" value="ECO:0007669"/>
    <property type="project" value="UniProtKB-KW"/>
</dbReference>
<evidence type="ECO:0000313" key="4">
    <source>
        <dbReference type="Proteomes" id="UP001378188"/>
    </source>
</evidence>
<keyword evidence="4" id="KW-1185">Reference proteome</keyword>
<dbReference type="RefSeq" id="WP_340328437.1">
    <property type="nucleotide sequence ID" value="NZ_JAZHOF010000002.1"/>
</dbReference>
<dbReference type="AlphaFoldDB" id="A0AAW9RLL0"/>
<dbReference type="CDD" id="cd00158">
    <property type="entry name" value="RHOD"/>
    <property type="match status" value="2"/>
</dbReference>
<keyword evidence="1" id="KW-0479">Metal-binding</keyword>
<name>A0AAW9RLL0_9HYPH</name>
<dbReference type="GO" id="GO:0070813">
    <property type="term" value="P:hydrogen sulfide metabolic process"/>
    <property type="evidence" value="ECO:0007669"/>
    <property type="project" value="TreeGrafter"/>
</dbReference>
<dbReference type="EMBL" id="JAZHOF010000002">
    <property type="protein sequence ID" value="MEJ8570691.1"/>
    <property type="molecule type" value="Genomic_DNA"/>
</dbReference>
<dbReference type="CDD" id="cd07724">
    <property type="entry name" value="POD-like_MBL-fold"/>
    <property type="match status" value="1"/>
</dbReference>
<evidence type="ECO:0000259" key="2">
    <source>
        <dbReference type="PROSITE" id="PS50206"/>
    </source>
</evidence>
<dbReference type="Proteomes" id="UP001378188">
    <property type="component" value="Unassembled WGS sequence"/>
</dbReference>
<feature type="domain" description="Rhodanese" evidence="2">
    <location>
        <begin position="272"/>
        <end position="363"/>
    </location>
</feature>